<dbReference type="Proteomes" id="UP000033393">
    <property type="component" value="Unassembled WGS sequence"/>
</dbReference>
<dbReference type="InterPro" id="IPR006558">
    <property type="entry name" value="LamG-like"/>
</dbReference>
<protein>
    <recommendedName>
        <fullName evidence="3">LamG-like jellyroll fold domain-containing protein</fullName>
    </recommendedName>
</protein>
<evidence type="ECO:0000313" key="4">
    <source>
        <dbReference type="EMBL" id="KJK48097.1"/>
    </source>
</evidence>
<reference evidence="4 5" key="1">
    <citation type="submission" date="2015-02" db="EMBL/GenBank/DDBJ databases">
        <authorList>
            <person name="Ju K.-S."/>
            <person name="Doroghazi J.R."/>
            <person name="Metcalf W."/>
        </authorList>
    </citation>
    <scope>NUCLEOTIDE SEQUENCE [LARGE SCALE GENOMIC DNA]</scope>
    <source>
        <strain evidence="4 5">NRRL B-16140</strain>
    </source>
</reference>
<accession>A0A0F0H1E2</accession>
<proteinExistence type="predicted"/>
<dbReference type="PATRIC" id="fig|68170.10.peg.4522"/>
<evidence type="ECO:0000256" key="1">
    <source>
        <dbReference type="ARBA" id="ARBA00022729"/>
    </source>
</evidence>
<keyword evidence="2" id="KW-1015">Disulfide bond</keyword>
<evidence type="ECO:0000259" key="3">
    <source>
        <dbReference type="SMART" id="SM00560"/>
    </source>
</evidence>
<dbReference type="eggNOG" id="COG3534">
    <property type="taxonomic scope" value="Bacteria"/>
</dbReference>
<organism evidence="4 5">
    <name type="scientific">Lentzea aerocolonigenes</name>
    <name type="common">Lechevalieria aerocolonigenes</name>
    <name type="synonym">Saccharothrix aerocolonigenes</name>
    <dbReference type="NCBI Taxonomy" id="68170"/>
    <lineage>
        <taxon>Bacteria</taxon>
        <taxon>Bacillati</taxon>
        <taxon>Actinomycetota</taxon>
        <taxon>Actinomycetes</taxon>
        <taxon>Pseudonocardiales</taxon>
        <taxon>Pseudonocardiaceae</taxon>
        <taxon>Lentzea</taxon>
    </lineage>
</organism>
<gene>
    <name evidence="4" type="ORF">UK23_18105</name>
</gene>
<name>A0A0F0H1E2_LENAE</name>
<comment type="caution">
    <text evidence="4">The sequence shown here is derived from an EMBL/GenBank/DDBJ whole genome shotgun (WGS) entry which is preliminary data.</text>
</comment>
<dbReference type="InterPro" id="IPR013320">
    <property type="entry name" value="ConA-like_dom_sf"/>
</dbReference>
<dbReference type="EMBL" id="JYJG01000117">
    <property type="protein sequence ID" value="KJK48097.1"/>
    <property type="molecule type" value="Genomic_DNA"/>
</dbReference>
<dbReference type="SUPFAM" id="SSF49899">
    <property type="entry name" value="Concanavalin A-like lectins/glucanases"/>
    <property type="match status" value="1"/>
</dbReference>
<keyword evidence="5" id="KW-1185">Reference proteome</keyword>
<evidence type="ECO:0000256" key="2">
    <source>
        <dbReference type="ARBA" id="ARBA00023157"/>
    </source>
</evidence>
<evidence type="ECO:0000313" key="5">
    <source>
        <dbReference type="Proteomes" id="UP000033393"/>
    </source>
</evidence>
<dbReference type="Pfam" id="PF13385">
    <property type="entry name" value="Laminin_G_3"/>
    <property type="match status" value="1"/>
</dbReference>
<sequence>MSLCLTAGAVQADAPLASHWRLDEASGATTVDAVTGASGTLSGNVAFGPGKSGSGLVFGGGTVSAPLAVDTSRSFTVSAWVNLAANCPERKCKLAAVSGDGEHSSRFSLGFVRDRQSLGNWIFEVAEADTDVAPITKSAVAAVPAEFGVWTHVVGVYDAELGETFLYDTGGLVGSGTVNTPWQGTGGFTIGAARKAGATTGFWPGGVDEVRFYGRALTMDEVFELYLSERG</sequence>
<dbReference type="SMART" id="SM00560">
    <property type="entry name" value="LamGL"/>
    <property type="match status" value="1"/>
</dbReference>
<keyword evidence="1" id="KW-0732">Signal</keyword>
<feature type="domain" description="LamG-like jellyroll fold" evidence="3">
    <location>
        <begin position="73"/>
        <end position="220"/>
    </location>
</feature>
<dbReference type="Gene3D" id="2.60.120.200">
    <property type="match status" value="1"/>
</dbReference>
<dbReference type="AlphaFoldDB" id="A0A0F0H1E2"/>